<evidence type="ECO:0000256" key="3">
    <source>
        <dbReference type="ARBA" id="ARBA00022741"/>
    </source>
</evidence>
<dbReference type="PANTHER" id="PTHR24058:SF112">
    <property type="entry name" value="DUAL SPECIFICITY TYROSINE-PHOSPHORYLATION-REGULATED KINASE 3 HOMOLOG-RELATED"/>
    <property type="match status" value="1"/>
</dbReference>
<dbReference type="SMART" id="SM00220">
    <property type="entry name" value="S_TKc"/>
    <property type="match status" value="1"/>
</dbReference>
<evidence type="ECO:0000256" key="4">
    <source>
        <dbReference type="ARBA" id="ARBA00022777"/>
    </source>
</evidence>
<proteinExistence type="predicted"/>
<evidence type="ECO:0000313" key="7">
    <source>
        <dbReference type="Proteomes" id="UP000887563"/>
    </source>
</evidence>
<evidence type="ECO:0000256" key="5">
    <source>
        <dbReference type="ARBA" id="ARBA00022840"/>
    </source>
</evidence>
<dbReference type="InterPro" id="IPR000719">
    <property type="entry name" value="Prot_kinase_dom"/>
</dbReference>
<dbReference type="WBParaSite" id="Minc3s00510g13505">
    <property type="protein sequence ID" value="Minc3s00510g13505"/>
    <property type="gene ID" value="Minc3s00510g13505"/>
</dbReference>
<dbReference type="InterPro" id="IPR008271">
    <property type="entry name" value="Ser/Thr_kinase_AS"/>
</dbReference>
<name>A0A914LGN0_MELIC</name>
<dbReference type="InterPro" id="IPR011009">
    <property type="entry name" value="Kinase-like_dom_sf"/>
</dbReference>
<reference evidence="8" key="1">
    <citation type="submission" date="2022-11" db="UniProtKB">
        <authorList>
            <consortium name="WormBaseParasite"/>
        </authorList>
    </citation>
    <scope>IDENTIFICATION</scope>
</reference>
<dbReference type="GO" id="GO:0005524">
    <property type="term" value="F:ATP binding"/>
    <property type="evidence" value="ECO:0007669"/>
    <property type="project" value="UniProtKB-KW"/>
</dbReference>
<dbReference type="GO" id="GO:0005737">
    <property type="term" value="C:cytoplasm"/>
    <property type="evidence" value="ECO:0007669"/>
    <property type="project" value="TreeGrafter"/>
</dbReference>
<protein>
    <submittedName>
        <fullName evidence="8">Protein kinase domain-containing protein</fullName>
    </submittedName>
</protein>
<dbReference type="Gene3D" id="1.10.510.10">
    <property type="entry name" value="Transferase(Phosphotransferase) domain 1"/>
    <property type="match status" value="1"/>
</dbReference>
<organism evidence="7 8">
    <name type="scientific">Meloidogyne incognita</name>
    <name type="common">Southern root-knot nematode worm</name>
    <name type="synonym">Oxyuris incognita</name>
    <dbReference type="NCBI Taxonomy" id="6306"/>
    <lineage>
        <taxon>Eukaryota</taxon>
        <taxon>Metazoa</taxon>
        <taxon>Ecdysozoa</taxon>
        <taxon>Nematoda</taxon>
        <taxon>Chromadorea</taxon>
        <taxon>Rhabditida</taxon>
        <taxon>Tylenchina</taxon>
        <taxon>Tylenchomorpha</taxon>
        <taxon>Tylenchoidea</taxon>
        <taxon>Meloidogynidae</taxon>
        <taxon>Meloidogyninae</taxon>
        <taxon>Meloidogyne</taxon>
        <taxon>Meloidogyne incognita group</taxon>
    </lineage>
</organism>
<accession>A0A914LGN0</accession>
<dbReference type="GO" id="GO:0005634">
    <property type="term" value="C:nucleus"/>
    <property type="evidence" value="ECO:0007669"/>
    <property type="project" value="TreeGrafter"/>
</dbReference>
<dbReference type="PROSITE" id="PS50011">
    <property type="entry name" value="PROTEIN_KINASE_DOM"/>
    <property type="match status" value="1"/>
</dbReference>
<feature type="domain" description="Protein kinase" evidence="6">
    <location>
        <begin position="1"/>
        <end position="227"/>
    </location>
</feature>
<keyword evidence="7" id="KW-1185">Reference proteome</keyword>
<dbReference type="Proteomes" id="UP000887563">
    <property type="component" value="Unplaced"/>
</dbReference>
<keyword evidence="1" id="KW-0723">Serine/threonine-protein kinase</keyword>
<keyword evidence="5" id="KW-0067">ATP-binding</keyword>
<evidence type="ECO:0000259" key="6">
    <source>
        <dbReference type="PROSITE" id="PS50011"/>
    </source>
</evidence>
<dbReference type="PROSITE" id="PS00108">
    <property type="entry name" value="PROTEIN_KINASE_ST"/>
    <property type="match status" value="1"/>
</dbReference>
<keyword evidence="2" id="KW-0808">Transferase</keyword>
<evidence type="ECO:0000256" key="1">
    <source>
        <dbReference type="ARBA" id="ARBA00022527"/>
    </source>
</evidence>
<evidence type="ECO:0000313" key="8">
    <source>
        <dbReference type="WBParaSite" id="Minc3s00510g13505"/>
    </source>
</evidence>
<keyword evidence="3" id="KW-0547">Nucleotide-binding</keyword>
<dbReference type="Pfam" id="PF00069">
    <property type="entry name" value="Pkinase"/>
    <property type="match status" value="1"/>
</dbReference>
<dbReference type="AlphaFoldDB" id="A0A914LGN0"/>
<evidence type="ECO:0000256" key="2">
    <source>
        <dbReference type="ARBA" id="ARBA00022679"/>
    </source>
</evidence>
<sequence>MNLYELLKKKKFEGFRLTLVRKFALSILQCLKLLYSNKIIHTDLKPENILLETPTNCLIKIADFGCAFFEGQLFYNYFQSRHYRAPEVILGGKIGTALDMWSFGCILAELSTGHVLFPGNNEGDQLALIIELLGIPDEKFLGKVKRKKEFFNSEGNPLYCEGKINEEKTILKGGEKGKLRGPPGSRTMQDVLKNKGNEFFLDFLKLCLVWNPETRLTPIQASKHPWLCK</sequence>
<dbReference type="SUPFAM" id="SSF56112">
    <property type="entry name" value="Protein kinase-like (PK-like)"/>
    <property type="match status" value="1"/>
</dbReference>
<dbReference type="PANTHER" id="PTHR24058">
    <property type="entry name" value="DUAL SPECIFICITY PROTEIN KINASE"/>
    <property type="match status" value="1"/>
</dbReference>
<dbReference type="InterPro" id="IPR050494">
    <property type="entry name" value="Ser_Thr_dual-spec_kinase"/>
</dbReference>
<dbReference type="GO" id="GO:0005856">
    <property type="term" value="C:cytoskeleton"/>
    <property type="evidence" value="ECO:0007669"/>
    <property type="project" value="TreeGrafter"/>
</dbReference>
<keyword evidence="4" id="KW-0418">Kinase</keyword>
<dbReference type="GO" id="GO:0004674">
    <property type="term" value="F:protein serine/threonine kinase activity"/>
    <property type="evidence" value="ECO:0007669"/>
    <property type="project" value="UniProtKB-KW"/>
</dbReference>